<proteinExistence type="predicted"/>
<evidence type="ECO:0000313" key="1">
    <source>
        <dbReference type="EMBL" id="ANV79211.1"/>
    </source>
</evidence>
<name>A0A1B1TA94_9ARCH</name>
<dbReference type="AlphaFoldDB" id="A0A1B1TA94"/>
<reference evidence="1" key="2">
    <citation type="journal article" date="2015" name="ISME J.">
        <title>A new class of marine Euryarchaeota group II from the Mediterranean deep chlorophyll maximum.</title>
        <authorList>
            <person name="Martin-Cuadrado A.B."/>
            <person name="Garcia-Heredia I."/>
            <person name="Molto A.G."/>
            <person name="Lopez-Ubeda R."/>
            <person name="Kimes N."/>
            <person name="Lopez-Garcia P."/>
            <person name="Moreira D."/>
            <person name="Rodriguez-Valera F."/>
        </authorList>
    </citation>
    <scope>NUCLEOTIDE SEQUENCE</scope>
</reference>
<sequence>MPAPKGIPIPEVRAFRLDERILDSRTTKGWMSDDERLIATHTGGVLFDIDLNCAKWDEKTGEMILKIHPQDAKRILRWIRHATEHVGIFLHRLEELD</sequence>
<accession>A0A1B1TA94</accession>
<reference evidence="1" key="1">
    <citation type="submission" date="2014-11" db="EMBL/GenBank/DDBJ databases">
        <authorList>
            <person name="Zhu J."/>
            <person name="Qi W."/>
            <person name="Song R."/>
        </authorList>
    </citation>
    <scope>NUCLEOTIDE SEQUENCE</scope>
</reference>
<organism evidence="1">
    <name type="scientific">uncultured Poseidoniia archaeon</name>
    <dbReference type="NCBI Taxonomy" id="1697135"/>
    <lineage>
        <taxon>Archaea</taxon>
        <taxon>Methanobacteriati</taxon>
        <taxon>Thermoplasmatota</taxon>
        <taxon>Candidatus Poseidoniia</taxon>
        <taxon>environmental samples</taxon>
    </lineage>
</organism>
<dbReference type="EMBL" id="KP211814">
    <property type="protein sequence ID" value="ANV79211.1"/>
    <property type="molecule type" value="Genomic_DNA"/>
</dbReference>
<protein>
    <submittedName>
        <fullName evidence="1">Uncharacterized protein</fullName>
    </submittedName>
</protein>